<dbReference type="Proteomes" id="UP000558113">
    <property type="component" value="Unassembled WGS sequence"/>
</dbReference>
<keyword evidence="10" id="KW-0902">Two-component regulatory system</keyword>
<dbReference type="AlphaFoldDB" id="A0A7X4YM05"/>
<keyword evidence="12" id="KW-1133">Transmembrane helix</keyword>
<dbReference type="PROSITE" id="PS50109">
    <property type="entry name" value="HIS_KIN"/>
    <property type="match status" value="1"/>
</dbReference>
<sequence>MKPKLRFRSYLLLLNGISITIILVSVFVIYRYMLLSWNEYRIITLITIGAAAVSLIVHALLTRPLAKWIQVLANDTQRLAEGDFNIDVPRIGPMEFQQLAGQFNQMSGRLRDMFEKLRASEAARSELIANVSHDLRTPMSSIQSFVEALQDDVIQDQETFGRYLQTIRLETRRLNGLIEDLFQLSRIDAGVIELRQQPIAVDSLFVEVLQSHYMLLSEKNIEVEVRVPDDTGIVWIDDFEIKRALGNLMQNAIQYTAVSSRIDLEARACSDGFVELSIRDQGPGIEEKEIERVFDRFYRTDPSRRREGGGGAGLGLAIVQSIVRRHGGQVGVESRPGEGSRFWLTVPLRRVL</sequence>
<keyword evidence="4" id="KW-1003">Cell membrane</keyword>
<organism evidence="15 16">
    <name type="scientific">Paenibacillus sacheonensis</name>
    <dbReference type="NCBI Taxonomy" id="742054"/>
    <lineage>
        <taxon>Bacteria</taxon>
        <taxon>Bacillati</taxon>
        <taxon>Bacillota</taxon>
        <taxon>Bacilli</taxon>
        <taxon>Bacillales</taxon>
        <taxon>Paenibacillaceae</taxon>
        <taxon>Paenibacillus</taxon>
    </lineage>
</organism>
<dbReference type="OrthoDB" id="335833at2"/>
<keyword evidence="16" id="KW-1185">Reference proteome</keyword>
<keyword evidence="8" id="KW-0418">Kinase</keyword>
<evidence type="ECO:0000256" key="10">
    <source>
        <dbReference type="ARBA" id="ARBA00023012"/>
    </source>
</evidence>
<dbReference type="CDD" id="cd06225">
    <property type="entry name" value="HAMP"/>
    <property type="match status" value="1"/>
</dbReference>
<dbReference type="FunFam" id="1.10.287.130:FF:000008">
    <property type="entry name" value="Two-component sensor histidine kinase"/>
    <property type="match status" value="1"/>
</dbReference>
<evidence type="ECO:0000256" key="4">
    <source>
        <dbReference type="ARBA" id="ARBA00022475"/>
    </source>
</evidence>
<dbReference type="GO" id="GO:0005524">
    <property type="term" value="F:ATP binding"/>
    <property type="evidence" value="ECO:0007669"/>
    <property type="project" value="UniProtKB-KW"/>
</dbReference>
<evidence type="ECO:0000256" key="2">
    <source>
        <dbReference type="ARBA" id="ARBA00004651"/>
    </source>
</evidence>
<dbReference type="InterPro" id="IPR003594">
    <property type="entry name" value="HATPase_dom"/>
</dbReference>
<dbReference type="Pfam" id="PF00512">
    <property type="entry name" value="HisKA"/>
    <property type="match status" value="1"/>
</dbReference>
<dbReference type="CDD" id="cd00075">
    <property type="entry name" value="HATPase"/>
    <property type="match status" value="1"/>
</dbReference>
<evidence type="ECO:0000256" key="9">
    <source>
        <dbReference type="ARBA" id="ARBA00022840"/>
    </source>
</evidence>
<dbReference type="EC" id="2.7.13.3" evidence="3"/>
<dbReference type="GO" id="GO:0005886">
    <property type="term" value="C:plasma membrane"/>
    <property type="evidence" value="ECO:0007669"/>
    <property type="project" value="UniProtKB-SubCell"/>
</dbReference>
<dbReference type="FunFam" id="3.30.565.10:FF:000006">
    <property type="entry name" value="Sensor histidine kinase WalK"/>
    <property type="match status" value="1"/>
</dbReference>
<evidence type="ECO:0000256" key="8">
    <source>
        <dbReference type="ARBA" id="ARBA00022777"/>
    </source>
</evidence>
<evidence type="ECO:0000256" key="5">
    <source>
        <dbReference type="ARBA" id="ARBA00022553"/>
    </source>
</evidence>
<evidence type="ECO:0000259" key="13">
    <source>
        <dbReference type="PROSITE" id="PS50109"/>
    </source>
</evidence>
<evidence type="ECO:0000313" key="16">
    <source>
        <dbReference type="Proteomes" id="UP000558113"/>
    </source>
</evidence>
<dbReference type="Gene3D" id="6.10.340.10">
    <property type="match status" value="1"/>
</dbReference>
<dbReference type="PRINTS" id="PR00344">
    <property type="entry name" value="BCTRLSENSOR"/>
</dbReference>
<keyword evidence="5" id="KW-0597">Phosphoprotein</keyword>
<proteinExistence type="predicted"/>
<dbReference type="InterPro" id="IPR003660">
    <property type="entry name" value="HAMP_dom"/>
</dbReference>
<dbReference type="InterPro" id="IPR003661">
    <property type="entry name" value="HisK_dim/P_dom"/>
</dbReference>
<accession>A0A7X4YM05</accession>
<dbReference type="SUPFAM" id="SSF55874">
    <property type="entry name" value="ATPase domain of HSP90 chaperone/DNA topoisomerase II/histidine kinase"/>
    <property type="match status" value="1"/>
</dbReference>
<evidence type="ECO:0000256" key="6">
    <source>
        <dbReference type="ARBA" id="ARBA00022679"/>
    </source>
</evidence>
<dbReference type="CDD" id="cd00082">
    <property type="entry name" value="HisKA"/>
    <property type="match status" value="1"/>
</dbReference>
<dbReference type="SMART" id="SM00304">
    <property type="entry name" value="HAMP"/>
    <property type="match status" value="1"/>
</dbReference>
<dbReference type="SUPFAM" id="SSF158472">
    <property type="entry name" value="HAMP domain-like"/>
    <property type="match status" value="1"/>
</dbReference>
<comment type="subcellular location">
    <subcellularLocation>
        <location evidence="2">Cell membrane</location>
        <topology evidence="2">Multi-pass membrane protein</topology>
    </subcellularLocation>
</comment>
<evidence type="ECO:0000256" key="7">
    <source>
        <dbReference type="ARBA" id="ARBA00022741"/>
    </source>
</evidence>
<feature type="domain" description="Histidine kinase" evidence="13">
    <location>
        <begin position="130"/>
        <end position="350"/>
    </location>
</feature>
<feature type="transmembrane region" description="Helical" evidence="12">
    <location>
        <begin position="40"/>
        <end position="61"/>
    </location>
</feature>
<dbReference type="InterPro" id="IPR036097">
    <property type="entry name" value="HisK_dim/P_sf"/>
</dbReference>
<dbReference type="PROSITE" id="PS50885">
    <property type="entry name" value="HAMP"/>
    <property type="match status" value="1"/>
</dbReference>
<evidence type="ECO:0000256" key="12">
    <source>
        <dbReference type="SAM" id="Phobius"/>
    </source>
</evidence>
<dbReference type="PANTHER" id="PTHR43711">
    <property type="entry name" value="TWO-COMPONENT HISTIDINE KINASE"/>
    <property type="match status" value="1"/>
</dbReference>
<keyword evidence="6" id="KW-0808">Transferase</keyword>
<dbReference type="InterPro" id="IPR050736">
    <property type="entry name" value="Sensor_HK_Regulatory"/>
</dbReference>
<keyword evidence="12" id="KW-0812">Transmembrane</keyword>
<dbReference type="EMBL" id="JAAAMU010000003">
    <property type="protein sequence ID" value="NBC68840.1"/>
    <property type="molecule type" value="Genomic_DNA"/>
</dbReference>
<keyword evidence="7" id="KW-0547">Nucleotide-binding</keyword>
<dbReference type="Gene3D" id="1.10.287.130">
    <property type="match status" value="1"/>
</dbReference>
<evidence type="ECO:0000256" key="11">
    <source>
        <dbReference type="ARBA" id="ARBA00023136"/>
    </source>
</evidence>
<evidence type="ECO:0000259" key="14">
    <source>
        <dbReference type="PROSITE" id="PS50885"/>
    </source>
</evidence>
<dbReference type="GO" id="GO:0000155">
    <property type="term" value="F:phosphorelay sensor kinase activity"/>
    <property type="evidence" value="ECO:0007669"/>
    <property type="project" value="InterPro"/>
</dbReference>
<evidence type="ECO:0000313" key="15">
    <source>
        <dbReference type="EMBL" id="NBC68840.1"/>
    </source>
</evidence>
<dbReference type="RefSeq" id="WP_161696047.1">
    <property type="nucleotide sequence ID" value="NZ_JAAAMU010000003.1"/>
</dbReference>
<dbReference type="PANTHER" id="PTHR43711:SF1">
    <property type="entry name" value="HISTIDINE KINASE 1"/>
    <property type="match status" value="1"/>
</dbReference>
<name>A0A7X4YM05_9BACL</name>
<dbReference type="SUPFAM" id="SSF47384">
    <property type="entry name" value="Homodimeric domain of signal transducing histidine kinase"/>
    <property type="match status" value="1"/>
</dbReference>
<comment type="catalytic activity">
    <reaction evidence="1">
        <text>ATP + protein L-histidine = ADP + protein N-phospho-L-histidine.</text>
        <dbReference type="EC" id="2.7.13.3"/>
    </reaction>
</comment>
<comment type="caution">
    <text evidence="15">The sequence shown here is derived from an EMBL/GenBank/DDBJ whole genome shotgun (WGS) entry which is preliminary data.</text>
</comment>
<gene>
    <name evidence="15" type="ORF">GT003_07560</name>
</gene>
<reference evidence="15 16" key="1">
    <citation type="submission" date="2020-01" db="EMBL/GenBank/DDBJ databases">
        <title>Paenibacillus soybeanensis sp. nov. isolated from the nodules of soybean (Glycine max(L.) Merr).</title>
        <authorList>
            <person name="Wang H."/>
        </authorList>
    </citation>
    <scope>NUCLEOTIDE SEQUENCE [LARGE SCALE GENOMIC DNA]</scope>
    <source>
        <strain evidence="15 16">DSM 23054</strain>
    </source>
</reference>
<dbReference type="Pfam" id="PF00672">
    <property type="entry name" value="HAMP"/>
    <property type="match status" value="1"/>
</dbReference>
<evidence type="ECO:0000256" key="1">
    <source>
        <dbReference type="ARBA" id="ARBA00000085"/>
    </source>
</evidence>
<dbReference type="SMART" id="SM00387">
    <property type="entry name" value="HATPase_c"/>
    <property type="match status" value="1"/>
</dbReference>
<keyword evidence="9" id="KW-0067">ATP-binding</keyword>
<evidence type="ECO:0000256" key="3">
    <source>
        <dbReference type="ARBA" id="ARBA00012438"/>
    </source>
</evidence>
<protein>
    <recommendedName>
        <fullName evidence="3">histidine kinase</fullName>
        <ecNumber evidence="3">2.7.13.3</ecNumber>
    </recommendedName>
</protein>
<dbReference type="SMART" id="SM00388">
    <property type="entry name" value="HisKA"/>
    <property type="match status" value="1"/>
</dbReference>
<keyword evidence="11 12" id="KW-0472">Membrane</keyword>
<dbReference type="Pfam" id="PF02518">
    <property type="entry name" value="HATPase_c"/>
    <property type="match status" value="1"/>
</dbReference>
<dbReference type="InterPro" id="IPR004358">
    <property type="entry name" value="Sig_transdc_His_kin-like_C"/>
</dbReference>
<feature type="domain" description="HAMP" evidence="14">
    <location>
        <begin position="63"/>
        <end position="115"/>
    </location>
</feature>
<dbReference type="Gene3D" id="3.30.565.10">
    <property type="entry name" value="Histidine kinase-like ATPase, C-terminal domain"/>
    <property type="match status" value="1"/>
</dbReference>
<feature type="transmembrane region" description="Helical" evidence="12">
    <location>
        <begin position="12"/>
        <end position="34"/>
    </location>
</feature>
<dbReference type="InterPro" id="IPR005467">
    <property type="entry name" value="His_kinase_dom"/>
</dbReference>
<dbReference type="InterPro" id="IPR036890">
    <property type="entry name" value="HATPase_C_sf"/>
</dbReference>